<name>A0A9P8LGN6_9PEZI</name>
<evidence type="ECO:0000313" key="2">
    <source>
        <dbReference type="Proteomes" id="UP000750711"/>
    </source>
</evidence>
<proteinExistence type="predicted"/>
<dbReference type="AlphaFoldDB" id="A0A9P8LGN6"/>
<dbReference type="Proteomes" id="UP000750711">
    <property type="component" value="Unassembled WGS sequence"/>
</dbReference>
<organism evidence="1 2">
    <name type="scientific">Trichoglossum hirsutum</name>
    <dbReference type="NCBI Taxonomy" id="265104"/>
    <lineage>
        <taxon>Eukaryota</taxon>
        <taxon>Fungi</taxon>
        <taxon>Dikarya</taxon>
        <taxon>Ascomycota</taxon>
        <taxon>Pezizomycotina</taxon>
        <taxon>Geoglossomycetes</taxon>
        <taxon>Geoglossales</taxon>
        <taxon>Geoglossaceae</taxon>
        <taxon>Trichoglossum</taxon>
    </lineage>
</organism>
<protein>
    <submittedName>
        <fullName evidence="1">Uncharacterized protein</fullName>
    </submittedName>
</protein>
<evidence type="ECO:0000313" key="1">
    <source>
        <dbReference type="EMBL" id="KAH0564987.1"/>
    </source>
</evidence>
<accession>A0A9P8LGN6</accession>
<dbReference type="EMBL" id="JAGHQM010000151">
    <property type="protein sequence ID" value="KAH0564987.1"/>
    <property type="molecule type" value="Genomic_DNA"/>
</dbReference>
<dbReference type="Gene3D" id="3.60.130.30">
    <property type="match status" value="1"/>
</dbReference>
<comment type="caution">
    <text evidence="1">The sequence shown here is derived from an EMBL/GenBank/DDBJ whole genome shotgun (WGS) entry which is preliminary data.</text>
</comment>
<reference evidence="1" key="1">
    <citation type="submission" date="2021-03" db="EMBL/GenBank/DDBJ databases">
        <title>Comparative genomics and phylogenomic investigation of the class Geoglossomycetes provide insights into ecological specialization and systematics.</title>
        <authorList>
            <person name="Melie T."/>
            <person name="Pirro S."/>
            <person name="Miller A.N."/>
            <person name="Quandt A."/>
        </authorList>
    </citation>
    <scope>NUCLEOTIDE SEQUENCE</scope>
    <source>
        <strain evidence="1">CAQ_001_2017</strain>
    </source>
</reference>
<sequence>MAQAKTLTWSPLPNILFSEGFSTENESNSDSTLQEWQLEDWDDFEMTVRASTNKYLGLQMQVIPTQTEKELICVGNEHGLMSRFGQNVAHVMTEINNQCGLPIRYGDYQVGRTIGGGYGRGGIPDLILIDNQHGIRAVCEGKTFWTKKLGAVDCQLQATWLGELFPTLLNIKQLAHISRSVGQESIFLKRVSDETFKESPVILHSTASTEIGGVGAVSLRECFLYLAIMASTDSYRYPTRYGPKLQDPNAPRAEEQIVHGLGNPPQLLGHMGSAVAGAVGSFTYGLREAFRSPSSWWRSVNPLGQPARNTLSKRLPGLELLLRIDRFPWLDLDEPATLHQSLCEAHILQGIADARVCGLRIDDFDKSRYTVYSNTYEERYTEKGRKDIFFDALEYCGAQKWTWNWLRGALNQSKRQSIPKRLTYDEWITGERAFHDRLWAVSRLYEPISLDTLFIAQDKRGRNILAVFPNGLEVAYGREEVKKYLENTTYNLQEYARSQLPPVVEDCRHTHHSWWVEKNPHLQPPDGRCGVLHWGTWPELGKKNDPILSKDTIKGGTRSNPQDGAYAMRYRMETMKSLGPLTKAIDLLFQIVDKPTRDAYRAAFDLLSPGATVYSTKSASEELFPLRAILINSLTEENIDSGDWKGGWAWIGVFGKFTGGDFCLSQLGIRVPMPPGSIVGIRGSLLKYFVAPWEGYRYSVVHFFKESLRPPPLEREQTPTKTEAKGIENILGFSGAKRRQRTRNRRKTRAREIRRIVARLGSDNVSLLPRES</sequence>
<keyword evidence="2" id="KW-1185">Reference proteome</keyword>
<gene>
    <name evidence="1" type="ORF">GP486_001619</name>
</gene>